<keyword evidence="6" id="KW-1185">Reference proteome</keyword>
<dbReference type="GO" id="GO:0005634">
    <property type="term" value="C:nucleus"/>
    <property type="evidence" value="ECO:0007669"/>
    <property type="project" value="TreeGrafter"/>
</dbReference>
<gene>
    <name evidence="5" type="ORF">KP509_21G003400</name>
</gene>
<dbReference type="AlphaFoldDB" id="A0A8T2SA20"/>
<dbReference type="SMART" id="SM00360">
    <property type="entry name" value="RRM"/>
    <property type="match status" value="2"/>
</dbReference>
<dbReference type="InterPro" id="IPR000504">
    <property type="entry name" value="RRM_dom"/>
</dbReference>
<dbReference type="SUPFAM" id="SSF54928">
    <property type="entry name" value="RNA-binding domain, RBD"/>
    <property type="match status" value="2"/>
</dbReference>
<dbReference type="PANTHER" id="PTHR48024:SF9">
    <property type="entry name" value="UBP1-ASSOCIATED PROTEINS 1A-RELATED"/>
    <property type="match status" value="1"/>
</dbReference>
<accession>A0A8T2SA20</accession>
<dbReference type="InterPro" id="IPR035979">
    <property type="entry name" value="RBD_domain_sf"/>
</dbReference>
<dbReference type="InterPro" id="IPR050886">
    <property type="entry name" value="RNA-binding_reg"/>
</dbReference>
<evidence type="ECO:0000256" key="1">
    <source>
        <dbReference type="ARBA" id="ARBA00022884"/>
    </source>
</evidence>
<protein>
    <recommendedName>
        <fullName evidence="4">RRM domain-containing protein</fullName>
    </recommendedName>
</protein>
<evidence type="ECO:0000313" key="5">
    <source>
        <dbReference type="EMBL" id="KAH7314453.1"/>
    </source>
</evidence>
<evidence type="ECO:0000256" key="2">
    <source>
        <dbReference type="PROSITE-ProRule" id="PRU00176"/>
    </source>
</evidence>
<organism evidence="5 6">
    <name type="scientific">Ceratopteris richardii</name>
    <name type="common">Triangle waterfern</name>
    <dbReference type="NCBI Taxonomy" id="49495"/>
    <lineage>
        <taxon>Eukaryota</taxon>
        <taxon>Viridiplantae</taxon>
        <taxon>Streptophyta</taxon>
        <taxon>Embryophyta</taxon>
        <taxon>Tracheophyta</taxon>
        <taxon>Polypodiopsida</taxon>
        <taxon>Polypodiidae</taxon>
        <taxon>Polypodiales</taxon>
        <taxon>Pteridineae</taxon>
        <taxon>Pteridaceae</taxon>
        <taxon>Parkerioideae</taxon>
        <taxon>Ceratopteris</taxon>
    </lineage>
</organism>
<dbReference type="Pfam" id="PF00076">
    <property type="entry name" value="RRM_1"/>
    <property type="match status" value="2"/>
</dbReference>
<feature type="domain" description="RRM" evidence="4">
    <location>
        <begin position="170"/>
        <end position="249"/>
    </location>
</feature>
<keyword evidence="1 2" id="KW-0694">RNA-binding</keyword>
<feature type="region of interest" description="Disordered" evidence="3">
    <location>
        <begin position="1"/>
        <end position="24"/>
    </location>
</feature>
<dbReference type="PROSITE" id="PS50102">
    <property type="entry name" value="RRM"/>
    <property type="match status" value="2"/>
</dbReference>
<evidence type="ECO:0000259" key="4">
    <source>
        <dbReference type="PROSITE" id="PS50102"/>
    </source>
</evidence>
<dbReference type="InterPro" id="IPR012677">
    <property type="entry name" value="Nucleotide-bd_a/b_plait_sf"/>
</dbReference>
<evidence type="ECO:0000313" key="6">
    <source>
        <dbReference type="Proteomes" id="UP000825935"/>
    </source>
</evidence>
<sequence>MAPEGKKRKAEETQSSSDEDISPEDIAQLGEYLNKEQLIDLVKDVAVSNAEVLSKLRKLADEDPEARKLFVRGLNWTTDKAMLKKGFEEYGPVKDVKVIMDKTTGKNKGYGFVTFKHRLSAIKALKEPTKKIDGRTTAFRLACEREADTKAAADSAPLLQVSPETAALSRKIYVGNVPKNIEKDTLREIFSKYGEIEEGPLGFDKKTGKCKGYTLIVYKSLDSVKKCLQEPIKTIEGHKVQCKIAESKKDKEEAMKLESALGYDVTNPALIASHNPSFLQSSSLGRFPSELSALHGIDPLLPQTASILGRDSAYGGSSLSSIYGLPRGAAFASSHPSLSSLHDPHGLGYSSLPRSGLF</sequence>
<dbReference type="PANTHER" id="PTHR48024">
    <property type="entry name" value="GEO13361P1-RELATED"/>
    <property type="match status" value="1"/>
</dbReference>
<dbReference type="OrthoDB" id="1875751at2759"/>
<dbReference type="EMBL" id="CM035426">
    <property type="protein sequence ID" value="KAH7314453.1"/>
    <property type="molecule type" value="Genomic_DNA"/>
</dbReference>
<name>A0A8T2SA20_CERRI</name>
<dbReference type="GO" id="GO:0003723">
    <property type="term" value="F:RNA binding"/>
    <property type="evidence" value="ECO:0007669"/>
    <property type="project" value="UniProtKB-UniRule"/>
</dbReference>
<comment type="caution">
    <text evidence="5">The sequence shown here is derived from an EMBL/GenBank/DDBJ whole genome shotgun (WGS) entry which is preliminary data.</text>
</comment>
<reference evidence="5" key="1">
    <citation type="submission" date="2021-08" db="EMBL/GenBank/DDBJ databases">
        <title>WGS assembly of Ceratopteris richardii.</title>
        <authorList>
            <person name="Marchant D.B."/>
            <person name="Chen G."/>
            <person name="Jenkins J."/>
            <person name="Shu S."/>
            <person name="Leebens-Mack J."/>
            <person name="Grimwood J."/>
            <person name="Schmutz J."/>
            <person name="Soltis P."/>
            <person name="Soltis D."/>
            <person name="Chen Z.-H."/>
        </authorList>
    </citation>
    <scope>NUCLEOTIDE SEQUENCE</scope>
    <source>
        <strain evidence="5">Whitten #5841</strain>
        <tissue evidence="5">Leaf</tissue>
    </source>
</reference>
<proteinExistence type="predicted"/>
<dbReference type="Proteomes" id="UP000825935">
    <property type="component" value="Chromosome 21"/>
</dbReference>
<evidence type="ECO:0000256" key="3">
    <source>
        <dbReference type="SAM" id="MobiDB-lite"/>
    </source>
</evidence>
<dbReference type="Gene3D" id="3.30.70.330">
    <property type="match status" value="2"/>
</dbReference>
<feature type="domain" description="RRM" evidence="4">
    <location>
        <begin position="67"/>
        <end position="154"/>
    </location>
</feature>